<gene>
    <name evidence="1" type="ORF">AQ619_13025</name>
</gene>
<protein>
    <submittedName>
        <fullName evidence="1">Uncharacterized protein</fullName>
    </submittedName>
</protein>
<keyword evidence="2" id="KW-1185">Reference proteome</keyword>
<dbReference type="KEGG" id="chq:AQ619_13025"/>
<sequence>MSGLNGVVQGLLRNRPMSPRAEIEMPMAAYAFDAVESGGVIHFQYLSGAPVAVFDVDRRFWGPGVCAPPR</sequence>
<evidence type="ECO:0000313" key="2">
    <source>
        <dbReference type="Proteomes" id="UP000056905"/>
    </source>
</evidence>
<evidence type="ECO:0000313" key="1">
    <source>
        <dbReference type="EMBL" id="ALL14187.1"/>
    </source>
</evidence>
<dbReference type="Proteomes" id="UP000056905">
    <property type="component" value="Chromosome"/>
</dbReference>
<reference evidence="1 2" key="1">
    <citation type="submission" date="2015-10" db="EMBL/GenBank/DDBJ databases">
        <title>Conservation of the essential genome among Caulobacter and Brevundimonas species.</title>
        <authorList>
            <person name="Scott D."/>
            <person name="Ely B."/>
        </authorList>
    </citation>
    <scope>NUCLEOTIDE SEQUENCE [LARGE SCALE GENOMIC DNA]</scope>
    <source>
        <strain evidence="1 2">CB4</strain>
    </source>
</reference>
<accession>A0A0P0P1K9</accession>
<dbReference type="AlphaFoldDB" id="A0A0P0P1K9"/>
<dbReference type="EMBL" id="CP013002">
    <property type="protein sequence ID" value="ALL14187.1"/>
    <property type="molecule type" value="Genomic_DNA"/>
</dbReference>
<organism evidence="1 2">
    <name type="scientific">Caulobacter henricii</name>
    <dbReference type="NCBI Taxonomy" id="69395"/>
    <lineage>
        <taxon>Bacteria</taxon>
        <taxon>Pseudomonadati</taxon>
        <taxon>Pseudomonadota</taxon>
        <taxon>Alphaproteobacteria</taxon>
        <taxon>Caulobacterales</taxon>
        <taxon>Caulobacteraceae</taxon>
        <taxon>Caulobacter</taxon>
    </lineage>
</organism>
<proteinExistence type="predicted"/>
<dbReference type="RefSeq" id="WP_062148327.1">
    <property type="nucleotide sequence ID" value="NZ_CP013002.1"/>
</dbReference>
<name>A0A0P0P1K9_9CAUL</name>